<evidence type="ECO:0000313" key="4">
    <source>
        <dbReference type="EMBL" id="QFU77252.1"/>
    </source>
</evidence>
<evidence type="ECO:0000313" key="5">
    <source>
        <dbReference type="Proteomes" id="UP000326287"/>
    </source>
</evidence>
<protein>
    <submittedName>
        <fullName evidence="4">CBS domain-containing protein</fullName>
    </submittedName>
</protein>
<dbReference type="EMBL" id="CP036422">
    <property type="protein sequence ID" value="QFU77252.1"/>
    <property type="molecule type" value="Genomic_DNA"/>
</dbReference>
<dbReference type="PROSITE" id="PS51371">
    <property type="entry name" value="CBS"/>
    <property type="match status" value="1"/>
</dbReference>
<dbReference type="KEGG" id="halc:EY643_17185"/>
<dbReference type="Pfam" id="PF00571">
    <property type="entry name" value="CBS"/>
    <property type="match status" value="1"/>
</dbReference>
<dbReference type="InterPro" id="IPR046342">
    <property type="entry name" value="CBS_dom_sf"/>
</dbReference>
<dbReference type="PANTHER" id="PTHR43080">
    <property type="entry name" value="CBS DOMAIN-CONTAINING PROTEIN CBSX3, MITOCHONDRIAL"/>
    <property type="match status" value="1"/>
</dbReference>
<organism evidence="4 5">
    <name type="scientific">Halioglobus maricola</name>
    <dbReference type="NCBI Taxonomy" id="2601894"/>
    <lineage>
        <taxon>Bacteria</taxon>
        <taxon>Pseudomonadati</taxon>
        <taxon>Pseudomonadota</taxon>
        <taxon>Gammaproteobacteria</taxon>
        <taxon>Cellvibrionales</taxon>
        <taxon>Halieaceae</taxon>
        <taxon>Halioglobus</taxon>
    </lineage>
</organism>
<dbReference type="OrthoDB" id="9771532at2"/>
<gene>
    <name evidence="4" type="ORF">EY643_17185</name>
</gene>
<feature type="domain" description="CBS" evidence="3">
    <location>
        <begin position="79"/>
        <end position="134"/>
    </location>
</feature>
<reference evidence="4 5" key="1">
    <citation type="submission" date="2019-02" db="EMBL/GenBank/DDBJ databases">
        <authorList>
            <person name="Li S.-H."/>
        </authorList>
    </citation>
    <scope>NUCLEOTIDE SEQUENCE [LARGE SCALE GENOMIC DNA]</scope>
    <source>
        <strain evidence="4 5">IMCC14385</strain>
    </source>
</reference>
<proteinExistence type="predicted"/>
<evidence type="ECO:0000256" key="2">
    <source>
        <dbReference type="PROSITE-ProRule" id="PRU00703"/>
    </source>
</evidence>
<keyword evidence="5" id="KW-1185">Reference proteome</keyword>
<evidence type="ECO:0000259" key="3">
    <source>
        <dbReference type="PROSITE" id="PS51371"/>
    </source>
</evidence>
<dbReference type="Gene3D" id="3.10.580.10">
    <property type="entry name" value="CBS-domain"/>
    <property type="match status" value="1"/>
</dbReference>
<dbReference type="InterPro" id="IPR051257">
    <property type="entry name" value="Diverse_CBS-Domain"/>
</dbReference>
<dbReference type="RefSeq" id="WP_153240397.1">
    <property type="nucleotide sequence ID" value="NZ_CP036422.1"/>
</dbReference>
<dbReference type="Proteomes" id="UP000326287">
    <property type="component" value="Chromosome"/>
</dbReference>
<dbReference type="AlphaFoldDB" id="A0A5P9NNB0"/>
<dbReference type="SMART" id="SM00116">
    <property type="entry name" value="CBS"/>
    <property type="match status" value="1"/>
</dbReference>
<sequence length="134" mass="14895">MEKHVIKARDVMHTEHLELDGMASVADALKAMQDADATVVIVRKRNEHDAFGLVLLSDIAKKVLARDRAAERVNVYEIMSKPVIPVEPDMDVRYVARMFDSFGLSNAPVVEDGKVIGIVSYRELVFDGLCKLIG</sequence>
<name>A0A5P9NNB0_9GAMM</name>
<accession>A0A5P9NNB0</accession>
<evidence type="ECO:0000256" key="1">
    <source>
        <dbReference type="ARBA" id="ARBA00023122"/>
    </source>
</evidence>
<keyword evidence="1 2" id="KW-0129">CBS domain</keyword>
<dbReference type="SUPFAM" id="SSF54631">
    <property type="entry name" value="CBS-domain pair"/>
    <property type="match status" value="1"/>
</dbReference>
<dbReference type="PANTHER" id="PTHR43080:SF2">
    <property type="entry name" value="CBS DOMAIN-CONTAINING PROTEIN"/>
    <property type="match status" value="1"/>
</dbReference>
<dbReference type="InterPro" id="IPR000644">
    <property type="entry name" value="CBS_dom"/>
</dbReference>